<feature type="region of interest" description="Disordered" evidence="1">
    <location>
        <begin position="93"/>
        <end position="112"/>
    </location>
</feature>
<sequence>MDEGSFVTLRRFWNSGSTNESKGQIRQRKRSKKTIMPMNRERKWKRSKGKDKKERERLDVLDRYKHTEELRSTHYTPLRPRIRLSSDLASPHPLPSTPCYHPSQPLLPSDMPLQTPTHEDLDWLHLPLNHPAITSRYEVQRYTDDQLVLYDISLPLLFWYEIEFLHAQIRSASHGRLLASLEGEIPFEVREGAYRDLGLAEPAVFGLMRRTNGINPLSDGVATFAQFMDELAALQECARSTQEWVRVARAQTLRAGEGSGWVWDDEDMLSIYWADEEGATRGNASTDNATNPHDAQFPSALDIPVDPQQAVILHPVLSASAENDLVRYSVNVITTPSNECRDLVLHPVWSSNAANALISVQGSAGQVQNPNANLCRVLIPHPIYGPGAVNALVPYIPYNPVRLATSDVNDVVMLDSSFGPDDDSDGGAGAVQMDVTDDYATYEQRDVEEVERMLTDPEGASFDHESFYGRADMDEEMTDSFLDEEEARRYRVKQGLAGLFQTFARRH</sequence>
<reference evidence="2 3" key="1">
    <citation type="journal article" date="2018" name="Biotechnol. Biofuels">
        <title>Integrative visual omics of the white-rot fungus Polyporus brumalis exposes the biotechnological potential of its oxidative enzymes for delignifying raw plant biomass.</title>
        <authorList>
            <person name="Miyauchi S."/>
            <person name="Rancon A."/>
            <person name="Drula E."/>
            <person name="Hage H."/>
            <person name="Chaduli D."/>
            <person name="Favel A."/>
            <person name="Grisel S."/>
            <person name="Henrissat B."/>
            <person name="Herpoel-Gimbert I."/>
            <person name="Ruiz-Duenas F.J."/>
            <person name="Chevret D."/>
            <person name="Hainaut M."/>
            <person name="Lin J."/>
            <person name="Wang M."/>
            <person name="Pangilinan J."/>
            <person name="Lipzen A."/>
            <person name="Lesage-Meessen L."/>
            <person name="Navarro D."/>
            <person name="Riley R."/>
            <person name="Grigoriev I.V."/>
            <person name="Zhou S."/>
            <person name="Raouche S."/>
            <person name="Rosso M.N."/>
        </authorList>
    </citation>
    <scope>NUCLEOTIDE SEQUENCE [LARGE SCALE GENOMIC DNA]</scope>
    <source>
        <strain evidence="2 3">BRFM 1820</strain>
    </source>
</reference>
<dbReference type="Proteomes" id="UP000256964">
    <property type="component" value="Unassembled WGS sequence"/>
</dbReference>
<dbReference type="OrthoDB" id="2757132at2759"/>
<organism evidence="2 3">
    <name type="scientific">Lentinus brumalis</name>
    <dbReference type="NCBI Taxonomy" id="2498619"/>
    <lineage>
        <taxon>Eukaryota</taxon>
        <taxon>Fungi</taxon>
        <taxon>Dikarya</taxon>
        <taxon>Basidiomycota</taxon>
        <taxon>Agaricomycotina</taxon>
        <taxon>Agaricomycetes</taxon>
        <taxon>Polyporales</taxon>
        <taxon>Polyporaceae</taxon>
        <taxon>Lentinus</taxon>
    </lineage>
</organism>
<feature type="compositionally biased region" description="Polar residues" evidence="1">
    <location>
        <begin position="14"/>
        <end position="24"/>
    </location>
</feature>
<name>A0A371CQ11_9APHY</name>
<dbReference type="EMBL" id="KZ857485">
    <property type="protein sequence ID" value="RDX42384.1"/>
    <property type="molecule type" value="Genomic_DNA"/>
</dbReference>
<dbReference type="AlphaFoldDB" id="A0A371CQ11"/>
<keyword evidence="3" id="KW-1185">Reference proteome</keyword>
<accession>A0A371CQ11</accession>
<proteinExistence type="predicted"/>
<evidence type="ECO:0000256" key="1">
    <source>
        <dbReference type="SAM" id="MobiDB-lite"/>
    </source>
</evidence>
<evidence type="ECO:0000313" key="3">
    <source>
        <dbReference type="Proteomes" id="UP000256964"/>
    </source>
</evidence>
<protein>
    <submittedName>
        <fullName evidence="2">Uncharacterized protein</fullName>
    </submittedName>
</protein>
<feature type="region of interest" description="Disordered" evidence="1">
    <location>
        <begin position="12"/>
        <end position="56"/>
    </location>
</feature>
<gene>
    <name evidence="2" type="ORF">OH76DRAFT_103172</name>
</gene>
<evidence type="ECO:0000313" key="2">
    <source>
        <dbReference type="EMBL" id="RDX42384.1"/>
    </source>
</evidence>